<dbReference type="OrthoDB" id="4061518at2759"/>
<evidence type="ECO:0000313" key="1">
    <source>
        <dbReference type="EMBL" id="KAG0667892.1"/>
    </source>
</evidence>
<dbReference type="Proteomes" id="UP000750334">
    <property type="component" value="Unassembled WGS sequence"/>
</dbReference>
<reference evidence="1 2" key="1">
    <citation type="submission" date="2020-11" db="EMBL/GenBank/DDBJ databases">
        <title>Kefir isolates.</title>
        <authorList>
            <person name="Marcisauskas S."/>
            <person name="Kim Y."/>
            <person name="Blasche S."/>
        </authorList>
    </citation>
    <scope>NUCLEOTIDE SEQUENCE [LARGE SCALE GENOMIC DNA]</scope>
    <source>
        <strain evidence="1 2">OG2</strain>
    </source>
</reference>
<dbReference type="EMBL" id="PUHR01000088">
    <property type="protein sequence ID" value="KAG0667892.1"/>
    <property type="molecule type" value="Genomic_DNA"/>
</dbReference>
<organism evidence="1 2">
    <name type="scientific">Maudiozyma exigua</name>
    <name type="common">Yeast</name>
    <name type="synonym">Kazachstania exigua</name>
    <dbReference type="NCBI Taxonomy" id="34358"/>
    <lineage>
        <taxon>Eukaryota</taxon>
        <taxon>Fungi</taxon>
        <taxon>Dikarya</taxon>
        <taxon>Ascomycota</taxon>
        <taxon>Saccharomycotina</taxon>
        <taxon>Saccharomycetes</taxon>
        <taxon>Saccharomycetales</taxon>
        <taxon>Saccharomycetaceae</taxon>
        <taxon>Maudiozyma</taxon>
    </lineage>
</organism>
<dbReference type="InterPro" id="IPR011990">
    <property type="entry name" value="TPR-like_helical_dom_sf"/>
</dbReference>
<name>A0A9P7B9C3_MAUEX</name>
<evidence type="ECO:0000313" key="2">
    <source>
        <dbReference type="Proteomes" id="UP000750334"/>
    </source>
</evidence>
<dbReference type="AlphaFoldDB" id="A0A9P7B9C3"/>
<sequence length="833" mass="99070">MIRRRIFRYRRIVQQETRFSSLIYKGAVNRTCLYHTSHLTRTPIPADTPNGDQIPKESSFNHSSVIPNKFTNVNKIQINDKNEELAKWIRNSYIETSLTFLAPRQGQNNLLNDSLNLDATGAGYIGGIPAVDEDTFNIIWKFKFCIGDPQVVNIVLKRIHNRRTIFNVKQLNLLLMALRELKRDTQIHRIYAGYEKFLKYFLEDNSNDVDREDIDLLLEMFMSVERRLSNYNNCEKLFSYYIKYSRIKSEFTLLGLRSFIENSNLQLAKEFFMQVLSNKDTFPLSSRDFFKLLCFLNTVRNYKTMNHFYQLWLFNRPEEINNSVDSINISALMYRTYMLSRDEEKIKTFLENDTIKKSGFVDSIKFELTNFYDKIFELRKTEINNLVTIEMPHVMKQQIENFSKRLSDDIKERRLFYLTLLRAYTRLNNIKEIKNLLEIVDKDDEIELDFSFHSYIVAYFVKNGQLNNLIDYYNELLKRNAPICERRTFIALYKCFNNRSGLMSQEYKNEMMIVLKSNPNYEHAFPWIKNVHKYWIDKRGLCSFDATTYNQVKVALKTGDLIEAKTLLISRCRDGVMPQVQMFYNLLRLCLESDYINLATMIEQMIKDMYHPNNHMTMKIQLLLLKQHLLLSPSNGASKKKAIYLLENQFRSSSPSFQNLLQLADIYSGIHDSDNGDRLLDQSYREMNKTDKKEWLMYYKTSLKLYCKAADWEQFIATLRQWNDDSNASYLEVDTLKSVRQYVKFMQKEHTIKEKKLLEEGKESFSIDAYMQEISKELRRLGQRYGINKINTLNDMNTVSTFLKRFLKLKYDCIIDEYMVKQKELIEKYKQFQ</sequence>
<accession>A0A9P7B9C3</accession>
<protein>
    <submittedName>
        <fullName evidence="1">Uncharacterized protein</fullName>
    </submittedName>
</protein>
<comment type="caution">
    <text evidence="1">The sequence shown here is derived from an EMBL/GenBank/DDBJ whole genome shotgun (WGS) entry which is preliminary data.</text>
</comment>
<dbReference type="Gene3D" id="1.25.40.10">
    <property type="entry name" value="Tetratricopeptide repeat domain"/>
    <property type="match status" value="1"/>
</dbReference>
<keyword evidence="2" id="KW-1185">Reference proteome</keyword>
<gene>
    <name evidence="1" type="ORF">C6P45_005259</name>
</gene>
<proteinExistence type="predicted"/>